<sequence>MKNLKLSYEISSKIELNTEDEVLRFAAVDIERNRLFFASSADNIYTISLSSMQQVLSFELIQCKCGQNDNCSSKSSPITRVDPVDLEPGDFITTLDYLMEKEALIIGTSYGLILLYTVDDDTTEMVGRVEGGVKCISPSPDGDLLAIVTGLRQILVMTHDWDVLYERELDDQTEGIDVGISADSTFSSNYIHDSPISWRGDGKYFATISNIQNSSPILKSLKVWERDSGALHSISEPKAFMGTVLDWIPSGAKLAAVLDRKEQMQSPAIVFIERNGLERSSFAINEEANAVIEILKWNCNSDLLASLVRRDSHDLLKIWFLSNNHWYLKQEIRYPRENGVKFMWDPVKPLQLISWTLDGQLTTFNFIWVTAVMDNSTALIIDDSKVLITPLSLSLIPPPMCLFNLKLPCAVQSIAFCSRSCKNYLAASLSDGSLSVSELPPFDTWEELEDKEFCVETCTSDMQLGPLVHLAWLDSHVLVGISEFCPSMEGKLGYCLLEMELTCSEDHDPGSINGSGWNVRVFNKIYLEGIVIGLVANTMSGSSAYIQFDGGKVSEYISMVGGSKVVPFLNHENMCFSTSCPWMDLALVKSSGPQNALLFGLDENSKLHANGNILCNNCSSYALYSNSGDRLTTHLVLVTKQDLLYVVDIHDVLHGDVGPQYYNFLPVIRRRGEEDQKIYINVWERGAKIVGVLHGDDSAVILQAPRGNLECVYPRKLVLTSIVNALVHKRFKDALLMVRRHRIDFNIIVDYCGWNAFLQSAEEFIKQVNNLSYVTEFVCSVKSENIFHSLYKSYTSLLSPSLKESKDVAIGELSDTNDLRKVTSVLLAVRKALEEGVVESPGRELCILTTLARSYPPALEEALQRIKLIRELELSSSDDAKRIQFPSAEESLKHLLWLCDSEAVFEAALGLYDLNLSAMVALNSQKDPKEFLPFLQDLQRMPILIMKFTIDLKLHRYEKALHHIVSAGDAYFDDCMNLIKKYPQLFPVALQLINDSVKRRQVLEAWGDHLSFTKSFEDAATTYLCCGCLDKALKAYRESGNWGGVLTIAGLIKLGKEEVVQLAHELCEELHALGKSGDAAKIALEYCGDVNAGINLLVSAREWDEALRIAFLHKRDDLISEVTTSSLECANVLISETNEGLEKVGKYSARYLAVRQRRLLLAAKLQSEEHSVNDLDDETASETSSNFSGMSAYSRGSRKGTASISSTASTKARDMRRQRKKGKIRAGSPDEEIALVEHLKGMSVTAGAKRELKSLLTCLVMLGKEDIARKLQQVSESFQLSQMAAIKLAEDSIASNAVDERVYNLEHYIAKMRELQCSDFYSWKLKVLV</sequence>
<evidence type="ECO:0000259" key="11">
    <source>
        <dbReference type="Pfam" id="PF23925"/>
    </source>
</evidence>
<feature type="domain" description="ELP1 TPR" evidence="10">
    <location>
        <begin position="947"/>
        <end position="1108"/>
    </location>
</feature>
<dbReference type="Gene3D" id="2.130.10.10">
    <property type="entry name" value="YVTN repeat-like/Quinoprotein amine dehydrogenase"/>
    <property type="match status" value="1"/>
</dbReference>
<dbReference type="Pfam" id="PF23936">
    <property type="entry name" value="HB_ELP1"/>
    <property type="match status" value="1"/>
</dbReference>
<feature type="domain" description="ELP1 first N-terminal beta-propeller" evidence="8">
    <location>
        <begin position="186"/>
        <end position="346"/>
    </location>
</feature>
<dbReference type="PIRSF" id="PIRSF017233">
    <property type="entry name" value="IKAP"/>
    <property type="match status" value="1"/>
</dbReference>
<dbReference type="Proteomes" id="UP001454036">
    <property type="component" value="Unassembled WGS sequence"/>
</dbReference>
<evidence type="ECO:0000259" key="9">
    <source>
        <dbReference type="Pfam" id="PF23797"/>
    </source>
</evidence>
<accession>A0AAV3RAA3</accession>
<keyword evidence="4" id="KW-0819">tRNA processing</keyword>
<reference evidence="13 14" key="1">
    <citation type="submission" date="2024-01" db="EMBL/GenBank/DDBJ databases">
        <title>The complete chloroplast genome sequence of Lithospermum erythrorhizon: insights into the phylogenetic relationship among Boraginaceae species and the maternal lineages of purple gromwells.</title>
        <authorList>
            <person name="Okada T."/>
            <person name="Watanabe K."/>
        </authorList>
    </citation>
    <scope>NUCLEOTIDE SEQUENCE [LARGE SCALE GENOMIC DNA]</scope>
</reference>
<dbReference type="PANTHER" id="PTHR12747">
    <property type="entry name" value="ELONGATOR COMPLEX PROTEIN 1"/>
    <property type="match status" value="1"/>
</dbReference>
<feature type="domain" description="ELP1 N-terminal second beta-propeller" evidence="9">
    <location>
        <begin position="380"/>
        <end position="690"/>
    </location>
</feature>
<gene>
    <name evidence="13" type="ORF">LIER_25774</name>
</gene>
<dbReference type="Pfam" id="PF23925">
    <property type="entry name" value="A-sol_ELP1"/>
    <property type="match status" value="1"/>
</dbReference>
<comment type="subcellular location">
    <subcellularLocation>
        <location evidence="6">Cytoplasm</location>
    </subcellularLocation>
    <subcellularLocation>
        <location evidence="6">Nucleus</location>
    </subcellularLocation>
</comment>
<evidence type="ECO:0000256" key="6">
    <source>
        <dbReference type="PIRNR" id="PIRNR017233"/>
    </source>
</evidence>
<keyword evidence="6" id="KW-0539">Nucleus</keyword>
<evidence type="ECO:0000259" key="12">
    <source>
        <dbReference type="Pfam" id="PF23936"/>
    </source>
</evidence>
<dbReference type="InterPro" id="IPR056167">
    <property type="entry name" value="A-sol_ELP1"/>
</dbReference>
<evidence type="ECO:0000256" key="7">
    <source>
        <dbReference type="SAM" id="MobiDB-lite"/>
    </source>
</evidence>
<evidence type="ECO:0000259" key="10">
    <source>
        <dbReference type="Pfam" id="PF23878"/>
    </source>
</evidence>
<keyword evidence="14" id="KW-1185">Reference proteome</keyword>
<comment type="caution">
    <text evidence="13">The sequence shown here is derived from an EMBL/GenBank/DDBJ whole genome shotgun (WGS) entry which is preliminary data.</text>
</comment>
<dbReference type="InterPro" id="IPR056169">
    <property type="entry name" value="HB_ELP1"/>
</dbReference>
<dbReference type="InterPro" id="IPR056166">
    <property type="entry name" value="TPR_ELP1"/>
</dbReference>
<feature type="domain" description="ELP1 first N-terminal beta-propeller" evidence="8">
    <location>
        <begin position="1"/>
        <end position="177"/>
    </location>
</feature>
<feature type="compositionally biased region" description="Basic residues" evidence="7">
    <location>
        <begin position="1214"/>
        <end position="1224"/>
    </location>
</feature>
<comment type="pathway">
    <text evidence="1">tRNA modification; 5-methoxycarbonylmethyl-2-thiouridine-tRNA biosynthesis.</text>
</comment>
<dbReference type="SUPFAM" id="SSF69322">
    <property type="entry name" value="Tricorn protease domain 2"/>
    <property type="match status" value="1"/>
</dbReference>
<evidence type="ECO:0000256" key="5">
    <source>
        <dbReference type="ARBA" id="ARBA00029535"/>
    </source>
</evidence>
<organism evidence="13 14">
    <name type="scientific">Lithospermum erythrorhizon</name>
    <name type="common">Purple gromwell</name>
    <name type="synonym">Lithospermum officinale var. erythrorhizon</name>
    <dbReference type="NCBI Taxonomy" id="34254"/>
    <lineage>
        <taxon>Eukaryota</taxon>
        <taxon>Viridiplantae</taxon>
        <taxon>Streptophyta</taxon>
        <taxon>Embryophyta</taxon>
        <taxon>Tracheophyta</taxon>
        <taxon>Spermatophyta</taxon>
        <taxon>Magnoliopsida</taxon>
        <taxon>eudicotyledons</taxon>
        <taxon>Gunneridae</taxon>
        <taxon>Pentapetalae</taxon>
        <taxon>asterids</taxon>
        <taxon>lamiids</taxon>
        <taxon>Boraginales</taxon>
        <taxon>Boraginaceae</taxon>
        <taxon>Boraginoideae</taxon>
        <taxon>Lithospermeae</taxon>
        <taxon>Lithospermum</taxon>
    </lineage>
</organism>
<evidence type="ECO:0000313" key="14">
    <source>
        <dbReference type="Proteomes" id="UP001454036"/>
    </source>
</evidence>
<dbReference type="GO" id="GO:0033588">
    <property type="term" value="C:elongator holoenzyme complex"/>
    <property type="evidence" value="ECO:0007669"/>
    <property type="project" value="InterPro"/>
</dbReference>
<name>A0AAV3RAA3_LITER</name>
<dbReference type="EMBL" id="BAABME010007847">
    <property type="protein sequence ID" value="GAA0171828.1"/>
    <property type="molecule type" value="Genomic_DNA"/>
</dbReference>
<keyword evidence="3 6" id="KW-0963">Cytoplasm</keyword>
<protein>
    <recommendedName>
        <fullName evidence="5 6">Elongator complex protein 1</fullName>
    </recommendedName>
</protein>
<proteinExistence type="inferred from homology"/>
<evidence type="ECO:0000259" key="8">
    <source>
        <dbReference type="Pfam" id="PF04762"/>
    </source>
</evidence>
<dbReference type="GO" id="GO:0005634">
    <property type="term" value="C:nucleus"/>
    <property type="evidence" value="ECO:0007669"/>
    <property type="project" value="UniProtKB-SubCell"/>
</dbReference>
<evidence type="ECO:0000256" key="2">
    <source>
        <dbReference type="ARBA" id="ARBA00006086"/>
    </source>
</evidence>
<feature type="compositionally biased region" description="Low complexity" evidence="7">
    <location>
        <begin position="1201"/>
        <end position="1210"/>
    </location>
</feature>
<feature type="domain" description="ELP1 three-helical bundle" evidence="12">
    <location>
        <begin position="1120"/>
        <end position="1277"/>
    </location>
</feature>
<dbReference type="InterPro" id="IPR015943">
    <property type="entry name" value="WD40/YVTN_repeat-like_dom_sf"/>
</dbReference>
<dbReference type="GO" id="GO:0005829">
    <property type="term" value="C:cytosol"/>
    <property type="evidence" value="ECO:0007669"/>
    <property type="project" value="TreeGrafter"/>
</dbReference>
<dbReference type="Pfam" id="PF04762">
    <property type="entry name" value="Beta-prop_ELP1_1st"/>
    <property type="match status" value="2"/>
</dbReference>
<dbReference type="PANTHER" id="PTHR12747:SF0">
    <property type="entry name" value="ELONGATOR COMPLEX PROTEIN 1"/>
    <property type="match status" value="1"/>
</dbReference>
<evidence type="ECO:0000313" key="13">
    <source>
        <dbReference type="EMBL" id="GAA0171828.1"/>
    </source>
</evidence>
<dbReference type="InterPro" id="IPR056164">
    <property type="entry name" value="Beta-prop_ELP1_1st"/>
</dbReference>
<feature type="region of interest" description="Disordered" evidence="7">
    <location>
        <begin position="1171"/>
        <end position="1227"/>
    </location>
</feature>
<dbReference type="Gene3D" id="1.25.40.470">
    <property type="match status" value="1"/>
</dbReference>
<feature type="compositionally biased region" description="Polar residues" evidence="7">
    <location>
        <begin position="1181"/>
        <end position="1191"/>
    </location>
</feature>
<comment type="similarity">
    <text evidence="2 6">Belongs to the ELP1/IKA1 family.</text>
</comment>
<evidence type="ECO:0000256" key="4">
    <source>
        <dbReference type="ARBA" id="ARBA00022694"/>
    </source>
</evidence>
<dbReference type="Pfam" id="PF23878">
    <property type="entry name" value="TPR_ELP1"/>
    <property type="match status" value="1"/>
</dbReference>
<dbReference type="InterPro" id="IPR006849">
    <property type="entry name" value="Elp1"/>
</dbReference>
<comment type="function">
    <text evidence="6">Component of the elongator complex which is required for multiple tRNA modifications, including mcm5U (5-methoxycarbonylmethyl uridine), mcm5s2U (5-methoxycarbonylmethyl-2-thiouridine), and ncm5U (5-carbamoylmethyl uridine). The elongator complex catalyzes formation of carboxymethyluridine in the wobble base at position 34 in tRNAs.</text>
</comment>
<evidence type="ECO:0000256" key="1">
    <source>
        <dbReference type="ARBA" id="ARBA00005043"/>
    </source>
</evidence>
<dbReference type="InterPro" id="IPR056165">
    <property type="entry name" value="Beta-prop_ELP1_2nd"/>
</dbReference>
<dbReference type="GO" id="GO:0002926">
    <property type="term" value="P:tRNA wobble base 5-methoxycarbonylmethyl-2-thiouridinylation"/>
    <property type="evidence" value="ECO:0007669"/>
    <property type="project" value="TreeGrafter"/>
</dbReference>
<dbReference type="GO" id="GO:0000049">
    <property type="term" value="F:tRNA binding"/>
    <property type="evidence" value="ECO:0007669"/>
    <property type="project" value="TreeGrafter"/>
</dbReference>
<dbReference type="Pfam" id="PF23797">
    <property type="entry name" value="Beta-prop_ELP1_2nd"/>
    <property type="match status" value="1"/>
</dbReference>
<evidence type="ECO:0000256" key="3">
    <source>
        <dbReference type="ARBA" id="ARBA00022490"/>
    </source>
</evidence>
<feature type="domain" description="ELP1 alpha-solenoid" evidence="11">
    <location>
        <begin position="715"/>
        <end position="938"/>
    </location>
</feature>